<dbReference type="InterPro" id="IPR036388">
    <property type="entry name" value="WH-like_DNA-bd_sf"/>
</dbReference>
<evidence type="ECO:0000256" key="3">
    <source>
        <dbReference type="ARBA" id="ARBA00023163"/>
    </source>
</evidence>
<keyword evidence="6" id="KW-1185">Reference proteome</keyword>
<gene>
    <name evidence="5" type="ORF">lacNasYZ03_17780</name>
</gene>
<name>A0ABQ3W9A1_9LACO</name>
<dbReference type="InterPro" id="IPR000835">
    <property type="entry name" value="HTH_MarR-typ"/>
</dbReference>
<dbReference type="PANTHER" id="PTHR42756:SF1">
    <property type="entry name" value="TRANSCRIPTIONAL REPRESSOR OF EMRAB OPERON"/>
    <property type="match status" value="1"/>
</dbReference>
<reference evidence="6" key="1">
    <citation type="submission" date="2021-01" db="EMBL/GenBank/DDBJ databases">
        <title>Draft genome sequence of Nasalis larvatus strain YZ03.</title>
        <authorList>
            <person name="Suzuki-Hashido N."/>
            <person name="Tsuchida S."/>
            <person name="Hayakawa T."/>
        </authorList>
    </citation>
    <scope>NUCLEOTIDE SEQUENCE [LARGE SCALE GENOMIC DNA]</scope>
    <source>
        <strain evidence="6">YZ03</strain>
    </source>
</reference>
<dbReference type="Proteomes" id="UP000616547">
    <property type="component" value="Unassembled WGS sequence"/>
</dbReference>
<evidence type="ECO:0000256" key="1">
    <source>
        <dbReference type="ARBA" id="ARBA00023015"/>
    </source>
</evidence>
<dbReference type="EMBL" id="BOCI01000479">
    <property type="protein sequence ID" value="GHW02091.1"/>
    <property type="molecule type" value="Genomic_DNA"/>
</dbReference>
<evidence type="ECO:0000259" key="4">
    <source>
        <dbReference type="PROSITE" id="PS50995"/>
    </source>
</evidence>
<accession>A0ABQ3W9A1</accession>
<sequence length="142" mass="16447">MMHHSFHFLTMKIFHYTNRGMTTKTRALDLFPGQPKILQVLLEHDGEKARDIGRQCVMDKSTMTGLLKKMEARGLITRRVSNEDKRVVNIFLTEKGREKAKQVNAIGAKIDEQALSVLSDEEKEILFRLLNKVLDNMEENFE</sequence>
<feature type="domain" description="HTH marR-type" evidence="4">
    <location>
        <begin position="1"/>
        <end position="135"/>
    </location>
</feature>
<organism evidence="5 6">
    <name type="scientific">Lactobacillus nasalidis</name>
    <dbReference type="NCBI Taxonomy" id="2797258"/>
    <lineage>
        <taxon>Bacteria</taxon>
        <taxon>Bacillati</taxon>
        <taxon>Bacillota</taxon>
        <taxon>Bacilli</taxon>
        <taxon>Lactobacillales</taxon>
        <taxon>Lactobacillaceae</taxon>
        <taxon>Lactobacillus</taxon>
    </lineage>
</organism>
<comment type="caution">
    <text evidence="5">The sequence shown here is derived from an EMBL/GenBank/DDBJ whole genome shotgun (WGS) entry which is preliminary data.</text>
</comment>
<evidence type="ECO:0000313" key="5">
    <source>
        <dbReference type="EMBL" id="GHW02091.1"/>
    </source>
</evidence>
<evidence type="ECO:0000313" key="6">
    <source>
        <dbReference type="Proteomes" id="UP000616547"/>
    </source>
</evidence>
<dbReference type="PRINTS" id="PR00598">
    <property type="entry name" value="HTHMARR"/>
</dbReference>
<keyword evidence="3" id="KW-0804">Transcription</keyword>
<dbReference type="SUPFAM" id="SSF46785">
    <property type="entry name" value="Winged helix' DNA-binding domain"/>
    <property type="match status" value="1"/>
</dbReference>
<protein>
    <submittedName>
        <fullName evidence="5">MarR family transcriptional regulator</fullName>
    </submittedName>
</protein>
<dbReference type="SMART" id="SM00347">
    <property type="entry name" value="HTH_MARR"/>
    <property type="match status" value="1"/>
</dbReference>
<proteinExistence type="predicted"/>
<dbReference type="InterPro" id="IPR036390">
    <property type="entry name" value="WH_DNA-bd_sf"/>
</dbReference>
<dbReference type="InterPro" id="IPR023187">
    <property type="entry name" value="Tscrpt_reg_MarR-type_CS"/>
</dbReference>
<dbReference type="PROSITE" id="PS01117">
    <property type="entry name" value="HTH_MARR_1"/>
    <property type="match status" value="1"/>
</dbReference>
<dbReference type="Gene3D" id="1.10.10.10">
    <property type="entry name" value="Winged helix-like DNA-binding domain superfamily/Winged helix DNA-binding domain"/>
    <property type="match status" value="1"/>
</dbReference>
<dbReference type="Pfam" id="PF01047">
    <property type="entry name" value="MarR"/>
    <property type="match status" value="1"/>
</dbReference>
<keyword evidence="2" id="KW-0238">DNA-binding</keyword>
<evidence type="ECO:0000256" key="2">
    <source>
        <dbReference type="ARBA" id="ARBA00023125"/>
    </source>
</evidence>
<keyword evidence="1" id="KW-0805">Transcription regulation</keyword>
<dbReference type="PANTHER" id="PTHR42756">
    <property type="entry name" value="TRANSCRIPTIONAL REGULATOR, MARR"/>
    <property type="match status" value="1"/>
</dbReference>
<dbReference type="PROSITE" id="PS50995">
    <property type="entry name" value="HTH_MARR_2"/>
    <property type="match status" value="1"/>
</dbReference>